<reference evidence="1" key="1">
    <citation type="submission" date="2020-08" db="EMBL/GenBank/DDBJ databases">
        <title>Whole genome shotgun sequence of Actinocatenispora sera NBRC 101916.</title>
        <authorList>
            <person name="Komaki H."/>
            <person name="Tamura T."/>
        </authorList>
    </citation>
    <scope>NUCLEOTIDE SEQUENCE</scope>
    <source>
        <strain evidence="1">NBRC 101916</strain>
    </source>
</reference>
<dbReference type="AlphaFoldDB" id="A0A810KS99"/>
<sequence>MAAALLLTGCSATGAYHFRGRSVVVNDLAAQLDHGQARSYTAHYRLADAGRAVLVQQGSPHRLSYTFFTGSDFSGRYVRLVTRTVRCTATSCTVADRAPTDRIRPPDAGALAAASGDRFVTTEQILGLVRTAAEQRASTIEVDRRTVGGQPVRCLRVTGIKAPFTACLTHSGAPALFRGTVDGRPIDLALTSYQAGVVGHPFGPRQDLPVVDHRASPAPN</sequence>
<keyword evidence="2" id="KW-1185">Reference proteome</keyword>
<protein>
    <recommendedName>
        <fullName evidence="3">Lipoprotein</fullName>
    </recommendedName>
</protein>
<evidence type="ECO:0000313" key="1">
    <source>
        <dbReference type="EMBL" id="BCJ26083.1"/>
    </source>
</evidence>
<proteinExistence type="predicted"/>
<accession>A0A810KS99</accession>
<evidence type="ECO:0000313" key="2">
    <source>
        <dbReference type="Proteomes" id="UP000680750"/>
    </source>
</evidence>
<dbReference type="EMBL" id="AP023354">
    <property type="protein sequence ID" value="BCJ26083.1"/>
    <property type="molecule type" value="Genomic_DNA"/>
</dbReference>
<evidence type="ECO:0008006" key="3">
    <source>
        <dbReference type="Google" id="ProtNLM"/>
    </source>
</evidence>
<dbReference type="KEGG" id="aser:Asera_01910"/>
<organism evidence="1 2">
    <name type="scientific">Actinocatenispora sera</name>
    <dbReference type="NCBI Taxonomy" id="390989"/>
    <lineage>
        <taxon>Bacteria</taxon>
        <taxon>Bacillati</taxon>
        <taxon>Actinomycetota</taxon>
        <taxon>Actinomycetes</taxon>
        <taxon>Micromonosporales</taxon>
        <taxon>Micromonosporaceae</taxon>
        <taxon>Actinocatenispora</taxon>
    </lineage>
</organism>
<gene>
    <name evidence="1" type="ORF">Asera_01910</name>
</gene>
<name>A0A810KS99_9ACTN</name>
<dbReference type="Proteomes" id="UP000680750">
    <property type="component" value="Chromosome"/>
</dbReference>